<accession>A0ABR2BXT3</accession>
<comment type="caution">
    <text evidence="2">The sequence shown here is derived from an EMBL/GenBank/DDBJ whole genome shotgun (WGS) entry which is preliminary data.</text>
</comment>
<name>A0ABR2BXT3_9ROSI</name>
<keyword evidence="1" id="KW-0812">Transmembrane</keyword>
<dbReference type="Proteomes" id="UP001472677">
    <property type="component" value="Unassembled WGS sequence"/>
</dbReference>
<evidence type="ECO:0000256" key="1">
    <source>
        <dbReference type="SAM" id="Phobius"/>
    </source>
</evidence>
<keyword evidence="1" id="KW-1133">Transmembrane helix</keyword>
<proteinExistence type="predicted"/>
<feature type="transmembrane region" description="Helical" evidence="1">
    <location>
        <begin position="195"/>
        <end position="215"/>
    </location>
</feature>
<dbReference type="EMBL" id="JBBPBM010000076">
    <property type="protein sequence ID" value="KAK8511886.1"/>
    <property type="molecule type" value="Genomic_DNA"/>
</dbReference>
<evidence type="ECO:0000313" key="2">
    <source>
        <dbReference type="EMBL" id="KAK8511886.1"/>
    </source>
</evidence>
<sequence>MNSKSVQNKKMEGLRGPRVAPLAAASFQLVTLVRNTVDLAGTGEFVTERALDDDRSLGFSNKDIEVECEMVQCSNKDISWEVSVDLANGNKEADDRSQDCVEEQQSFFHELQDHHFERKFISLAEMQDTFFSDRALKNARSKVKLLLRGSGSLKLKVDVFKIAGVWVANWRLRTAEEWVKDCGLDMLFFGVGDDFLLGCFAWLVLALFVCLGVLLL</sequence>
<evidence type="ECO:0000313" key="3">
    <source>
        <dbReference type="Proteomes" id="UP001472677"/>
    </source>
</evidence>
<reference evidence="2 3" key="1">
    <citation type="journal article" date="2024" name="G3 (Bethesda)">
        <title>Genome assembly of Hibiscus sabdariffa L. provides insights into metabolisms of medicinal natural products.</title>
        <authorList>
            <person name="Kim T."/>
        </authorList>
    </citation>
    <scope>NUCLEOTIDE SEQUENCE [LARGE SCALE GENOMIC DNA]</scope>
    <source>
        <strain evidence="2">TK-2024</strain>
        <tissue evidence="2">Old leaves</tissue>
    </source>
</reference>
<organism evidence="2 3">
    <name type="scientific">Hibiscus sabdariffa</name>
    <name type="common">roselle</name>
    <dbReference type="NCBI Taxonomy" id="183260"/>
    <lineage>
        <taxon>Eukaryota</taxon>
        <taxon>Viridiplantae</taxon>
        <taxon>Streptophyta</taxon>
        <taxon>Embryophyta</taxon>
        <taxon>Tracheophyta</taxon>
        <taxon>Spermatophyta</taxon>
        <taxon>Magnoliopsida</taxon>
        <taxon>eudicotyledons</taxon>
        <taxon>Gunneridae</taxon>
        <taxon>Pentapetalae</taxon>
        <taxon>rosids</taxon>
        <taxon>malvids</taxon>
        <taxon>Malvales</taxon>
        <taxon>Malvaceae</taxon>
        <taxon>Malvoideae</taxon>
        <taxon>Hibiscus</taxon>
    </lineage>
</organism>
<gene>
    <name evidence="2" type="ORF">V6N12_074576</name>
</gene>
<keyword evidence="3" id="KW-1185">Reference proteome</keyword>
<protein>
    <submittedName>
        <fullName evidence="2">Uncharacterized protein</fullName>
    </submittedName>
</protein>
<keyword evidence="1" id="KW-0472">Membrane</keyword>